<dbReference type="InterPro" id="IPR021265">
    <property type="entry name" value="DUF2842"/>
</dbReference>
<accession>A0ABS8CML8</accession>
<dbReference type="EMBL" id="JACDXX010000009">
    <property type="protein sequence ID" value="MCB5410631.1"/>
    <property type="molecule type" value="Genomic_DNA"/>
</dbReference>
<keyword evidence="1" id="KW-0472">Membrane</keyword>
<protein>
    <submittedName>
        <fullName evidence="2">DUF2842 domain-containing protein</fullName>
    </submittedName>
</protein>
<proteinExistence type="predicted"/>
<reference evidence="2 3" key="1">
    <citation type="submission" date="2020-07" db="EMBL/GenBank/DDBJ databases">
        <title>Pseudogemmobacter sp. nov., isolated from poultry manure in Taiwan.</title>
        <authorList>
            <person name="Lin S.-Y."/>
            <person name="Tang Y.-S."/>
            <person name="Young C.-C."/>
        </authorList>
    </citation>
    <scope>NUCLEOTIDE SEQUENCE [LARGE SCALE GENOMIC DNA]</scope>
    <source>
        <strain evidence="2 3">CC-YST710</strain>
    </source>
</reference>
<keyword evidence="3" id="KW-1185">Reference proteome</keyword>
<feature type="transmembrane region" description="Helical" evidence="1">
    <location>
        <begin position="46"/>
        <end position="64"/>
    </location>
</feature>
<evidence type="ECO:0000256" key="1">
    <source>
        <dbReference type="SAM" id="Phobius"/>
    </source>
</evidence>
<sequence length="84" mass="9427">MALSYKARRKLALLILVIGLPLYILLTLGVIGWANDTWWPGPQDRMPFWLELVVFIGTGLIWALPCRSIFRGIGQADPDAPPPR</sequence>
<feature type="transmembrane region" description="Helical" evidence="1">
    <location>
        <begin position="12"/>
        <end position="34"/>
    </location>
</feature>
<dbReference type="RefSeq" id="WP_226935688.1">
    <property type="nucleotide sequence ID" value="NZ_JACDXX010000009.1"/>
</dbReference>
<evidence type="ECO:0000313" key="2">
    <source>
        <dbReference type="EMBL" id="MCB5410631.1"/>
    </source>
</evidence>
<keyword evidence="1" id="KW-0812">Transmembrane</keyword>
<dbReference type="Pfam" id="PF11003">
    <property type="entry name" value="DUF2842"/>
    <property type="match status" value="1"/>
</dbReference>
<evidence type="ECO:0000313" key="3">
    <source>
        <dbReference type="Proteomes" id="UP001198571"/>
    </source>
</evidence>
<gene>
    <name evidence="2" type="ORF">H0485_11560</name>
</gene>
<keyword evidence="1" id="KW-1133">Transmembrane helix</keyword>
<organism evidence="2 3">
    <name type="scientific">Pseudogemmobacter faecipullorum</name>
    <dbReference type="NCBI Taxonomy" id="2755041"/>
    <lineage>
        <taxon>Bacteria</taxon>
        <taxon>Pseudomonadati</taxon>
        <taxon>Pseudomonadota</taxon>
        <taxon>Alphaproteobacteria</taxon>
        <taxon>Rhodobacterales</taxon>
        <taxon>Paracoccaceae</taxon>
        <taxon>Pseudogemmobacter</taxon>
    </lineage>
</organism>
<name>A0ABS8CML8_9RHOB</name>
<comment type="caution">
    <text evidence="2">The sequence shown here is derived from an EMBL/GenBank/DDBJ whole genome shotgun (WGS) entry which is preliminary data.</text>
</comment>
<dbReference type="Proteomes" id="UP001198571">
    <property type="component" value="Unassembled WGS sequence"/>
</dbReference>